<gene>
    <name evidence="1" type="ORF">MPEAHAMD_4528</name>
</gene>
<organism evidence="1 2">
    <name type="scientific">Methylobacterium frigidaeris</name>
    <dbReference type="NCBI Taxonomy" id="2038277"/>
    <lineage>
        <taxon>Bacteria</taxon>
        <taxon>Pseudomonadati</taxon>
        <taxon>Pseudomonadota</taxon>
        <taxon>Alphaproteobacteria</taxon>
        <taxon>Hyphomicrobiales</taxon>
        <taxon>Methylobacteriaceae</taxon>
        <taxon>Methylobacterium</taxon>
    </lineage>
</organism>
<dbReference type="Proteomes" id="UP001055286">
    <property type="component" value="Unassembled WGS sequence"/>
</dbReference>
<dbReference type="EMBL" id="BPQJ01000024">
    <property type="protein sequence ID" value="GJD64347.1"/>
    <property type="molecule type" value="Genomic_DNA"/>
</dbReference>
<evidence type="ECO:0000313" key="1">
    <source>
        <dbReference type="EMBL" id="GJD64347.1"/>
    </source>
</evidence>
<name>A0AA37HE44_9HYPH</name>
<comment type="caution">
    <text evidence="1">The sequence shown here is derived from an EMBL/GenBank/DDBJ whole genome shotgun (WGS) entry which is preliminary data.</text>
</comment>
<reference evidence="1" key="1">
    <citation type="journal article" date="2016" name="Front. Microbiol.">
        <title>Genome Sequence of the Piezophilic, Mesophilic Sulfate-Reducing Bacterium Desulfovibrio indicus J2T.</title>
        <authorList>
            <person name="Cao J."/>
            <person name="Maignien L."/>
            <person name="Shao Z."/>
            <person name="Alain K."/>
            <person name="Jebbar M."/>
        </authorList>
    </citation>
    <scope>NUCLEOTIDE SEQUENCE</scope>
    <source>
        <strain evidence="1">JCM 32048</strain>
    </source>
</reference>
<evidence type="ECO:0000313" key="2">
    <source>
        <dbReference type="Proteomes" id="UP001055286"/>
    </source>
</evidence>
<keyword evidence="2" id="KW-1185">Reference proteome</keyword>
<reference evidence="1" key="2">
    <citation type="submission" date="2021-08" db="EMBL/GenBank/DDBJ databases">
        <authorList>
            <person name="Tani A."/>
            <person name="Ola A."/>
            <person name="Ogura Y."/>
            <person name="Katsura K."/>
            <person name="Hayashi T."/>
        </authorList>
    </citation>
    <scope>NUCLEOTIDE SEQUENCE</scope>
    <source>
        <strain evidence="1">JCM 32048</strain>
    </source>
</reference>
<protein>
    <submittedName>
        <fullName evidence="1">Uncharacterized protein</fullName>
    </submittedName>
</protein>
<dbReference type="AlphaFoldDB" id="A0AA37HE44"/>
<accession>A0AA37HE44</accession>
<proteinExistence type="predicted"/>
<dbReference type="RefSeq" id="WP_238192470.1">
    <property type="nucleotide sequence ID" value="NZ_BPQJ01000024.1"/>
</dbReference>
<sequence>MTRRPEHLESVRYLEGDLLRAGGLNAAAASRDELRWWHNRACHRPYGIAFGLEASLGTTADGRVGVTAQKGLAYDAYGRELILAAPATIAAPDDLAEAEIVELALTAPDARDAGGRPETPWPCEAPAPAPGAGLVWMRGRAGRRIDPVLARLTRSGETVRLDEDFRPFRSRGMRRPRIARGETSRISTNWERWTVATTDAHGVLRLVVAGVQTRIDTRAAGFSGGPEDGAAPVYLASASWPAEAEKSPLAVFGHVADATADGFTYRLLLWGVARRDVRVATAFARVRSIGEDRREIGTTGGAGFLARADAVTRLLPVAARAIRVEEVSGSSVKLAAALKLEEKTTLGAFRRPGFARAMGRSAPRVSLDLTNGADLSAGDVLVRPGDPPPSTAPVEIASVSGSTVTLAAAVTAWRRNMVLFRLADAALVVSVEGGTVTLDQRASVAAGDVVYFGPDGEAGQAARLASVEGATLTLAAGSATPEVGARLRLPGGEFRIRRVVPAAETLEVDDASPFRAADGIATAKGAWALVTAVNGTVLSLSRPLDGVAAGDAVARMMVAGRTSVVEIAADGVTMRVGSTVGLAVGQPVAALVGNARQDLGAVELIVGDRVRLNQRLPIAPGAVVVSLRRPAAGRASFVSADGRDVILEGGVVGPTALLSAAEAGSTTCATVRSVTDGTIRLDRELGVGVGDAVCELEVLTPLEASPSDPGDEIGVDDPGDLRPSDVVGVVERWVSRAEDRPVASVRDGTLTLRDPLDGLVAGDMLGLADLSLQRPVLRLADVEGVAKEDALTLSGVDARTGETRLAPAFVSSVTHDLGLVALRLDGLAEGDRLRPESVRLGFDYNARVADTFPAEARRDGLFVSWLGVERGDVDHATAPEG</sequence>